<dbReference type="AlphaFoldDB" id="A0A9N9LIG3"/>
<evidence type="ECO:0000256" key="2">
    <source>
        <dbReference type="ARBA" id="ARBA00012571"/>
    </source>
</evidence>
<dbReference type="Gene3D" id="3.90.730.10">
    <property type="entry name" value="Ribonuclease T2-like"/>
    <property type="match status" value="1"/>
</dbReference>
<dbReference type="InterPro" id="IPR036430">
    <property type="entry name" value="RNase_T2-like_sf"/>
</dbReference>
<dbReference type="InterPro" id="IPR001568">
    <property type="entry name" value="RNase_T2-like"/>
</dbReference>
<feature type="non-terminal residue" evidence="6">
    <location>
        <position position="1"/>
    </location>
</feature>
<dbReference type="EMBL" id="CAJVRM010000036">
    <property type="protein sequence ID" value="CAG8972141.1"/>
    <property type="molecule type" value="Genomic_DNA"/>
</dbReference>
<dbReference type="Pfam" id="PF00445">
    <property type="entry name" value="Ribonuclease_T2"/>
    <property type="match status" value="1"/>
</dbReference>
<evidence type="ECO:0000256" key="4">
    <source>
        <dbReference type="RuleBase" id="RU004328"/>
    </source>
</evidence>
<dbReference type="GO" id="GO:0005576">
    <property type="term" value="C:extracellular region"/>
    <property type="evidence" value="ECO:0007669"/>
    <property type="project" value="TreeGrafter"/>
</dbReference>
<proteinExistence type="inferred from homology"/>
<dbReference type="GO" id="GO:0003723">
    <property type="term" value="F:RNA binding"/>
    <property type="evidence" value="ECO:0007669"/>
    <property type="project" value="InterPro"/>
</dbReference>
<keyword evidence="7" id="KW-1185">Reference proteome</keyword>
<evidence type="ECO:0000256" key="5">
    <source>
        <dbReference type="SAM" id="MobiDB-lite"/>
    </source>
</evidence>
<keyword evidence="3" id="KW-0540">Nuclease</keyword>
<dbReference type="GO" id="GO:0006401">
    <property type="term" value="P:RNA catabolic process"/>
    <property type="evidence" value="ECO:0007669"/>
    <property type="project" value="TreeGrafter"/>
</dbReference>
<dbReference type="PROSITE" id="PS00531">
    <property type="entry name" value="RNASE_T2_2"/>
    <property type="match status" value="1"/>
</dbReference>
<dbReference type="SUPFAM" id="SSF55895">
    <property type="entry name" value="Ribonuclease Rh-like"/>
    <property type="match status" value="1"/>
</dbReference>
<evidence type="ECO:0000313" key="7">
    <source>
        <dbReference type="Proteomes" id="UP000701801"/>
    </source>
</evidence>
<dbReference type="EC" id="4.6.1.19" evidence="2"/>
<comment type="similarity">
    <text evidence="1 4">Belongs to the RNase T2 family.</text>
</comment>
<dbReference type="PANTHER" id="PTHR11240">
    <property type="entry name" value="RIBONUCLEASE T2"/>
    <property type="match status" value="1"/>
</dbReference>
<evidence type="ECO:0000256" key="1">
    <source>
        <dbReference type="ARBA" id="ARBA00007469"/>
    </source>
</evidence>
<accession>A0A9N9LIG3</accession>
<sequence length="287" mass="31485">LSTQFWSTYTGLESEGQVLPKGSWGVHGLWPDFCDGSFGQYCDLSRQYDPVPSPNTTTGTPSGTPVPPYEGPSITTSLEAFGKFDLIAWMNKYIIPPPNPDSKIQKTKPINKKHRFWINQNFPNPILWAHEFSKHATCFSTFSLPCYGPLAPPNTEVLDFFETTISYFLALPTYSFLAAADILPSNSTTYTLSCLQDALRSAHRAMPYIGCSGPAWNSTEEGKGSLDSGRTVLSEVWYYYHVLGRVQDGKGEAKVPVEAGANGGSVSNCVKVEGGLRYPERSVGSEV</sequence>
<dbReference type="InterPro" id="IPR018188">
    <property type="entry name" value="RNase_T2_His_AS_1"/>
</dbReference>
<dbReference type="OrthoDB" id="435754at2759"/>
<evidence type="ECO:0000313" key="6">
    <source>
        <dbReference type="EMBL" id="CAG8972141.1"/>
    </source>
</evidence>
<feature type="region of interest" description="Disordered" evidence="5">
    <location>
        <begin position="49"/>
        <end position="68"/>
    </location>
</feature>
<protein>
    <recommendedName>
        <fullName evidence="2">ribonuclease T2</fullName>
        <ecNumber evidence="2">4.6.1.19</ecNumber>
    </recommendedName>
</protein>
<feature type="compositionally biased region" description="Low complexity" evidence="5">
    <location>
        <begin position="54"/>
        <end position="63"/>
    </location>
</feature>
<dbReference type="InterPro" id="IPR033130">
    <property type="entry name" value="RNase_T2_His_AS_2"/>
</dbReference>
<dbReference type="PROSITE" id="PS00530">
    <property type="entry name" value="RNASE_T2_1"/>
    <property type="match status" value="1"/>
</dbReference>
<evidence type="ECO:0000256" key="3">
    <source>
        <dbReference type="ARBA" id="ARBA00022759"/>
    </source>
</evidence>
<gene>
    <name evidence="6" type="ORF">HYALB_00008147</name>
</gene>
<feature type="non-terminal residue" evidence="6">
    <location>
        <position position="287"/>
    </location>
</feature>
<dbReference type="GO" id="GO:0033897">
    <property type="term" value="F:ribonuclease T2 activity"/>
    <property type="evidence" value="ECO:0007669"/>
    <property type="project" value="UniProtKB-EC"/>
</dbReference>
<dbReference type="PANTHER" id="PTHR11240:SF17">
    <property type="entry name" value="RIBONUCLEASE T2"/>
    <property type="match status" value="1"/>
</dbReference>
<dbReference type="Proteomes" id="UP000701801">
    <property type="component" value="Unassembled WGS sequence"/>
</dbReference>
<reference evidence="6" key="1">
    <citation type="submission" date="2021-07" db="EMBL/GenBank/DDBJ databases">
        <authorList>
            <person name="Durling M."/>
        </authorList>
    </citation>
    <scope>NUCLEOTIDE SEQUENCE</scope>
</reference>
<keyword evidence="3" id="KW-0378">Hydrolase</keyword>
<organism evidence="6 7">
    <name type="scientific">Hymenoscyphus albidus</name>
    <dbReference type="NCBI Taxonomy" id="595503"/>
    <lineage>
        <taxon>Eukaryota</taxon>
        <taxon>Fungi</taxon>
        <taxon>Dikarya</taxon>
        <taxon>Ascomycota</taxon>
        <taxon>Pezizomycotina</taxon>
        <taxon>Leotiomycetes</taxon>
        <taxon>Helotiales</taxon>
        <taxon>Helotiaceae</taxon>
        <taxon>Hymenoscyphus</taxon>
    </lineage>
</organism>
<keyword evidence="3" id="KW-0255">Endonuclease</keyword>
<name>A0A9N9LIG3_9HELO</name>
<comment type="caution">
    <text evidence="6">The sequence shown here is derived from an EMBL/GenBank/DDBJ whole genome shotgun (WGS) entry which is preliminary data.</text>
</comment>